<dbReference type="EMBL" id="UYRU01060372">
    <property type="protein sequence ID" value="VDN14783.1"/>
    <property type="molecule type" value="Genomic_DNA"/>
</dbReference>
<keyword evidence="2" id="KW-1185">Reference proteome</keyword>
<reference evidence="1 2" key="1">
    <citation type="submission" date="2018-11" db="EMBL/GenBank/DDBJ databases">
        <authorList>
            <consortium name="Pathogen Informatics"/>
        </authorList>
    </citation>
    <scope>NUCLEOTIDE SEQUENCE [LARGE SCALE GENOMIC DNA]</scope>
</reference>
<dbReference type="AlphaFoldDB" id="A0A3P7LUV7"/>
<dbReference type="OrthoDB" id="6284472at2759"/>
<dbReference type="Proteomes" id="UP000281553">
    <property type="component" value="Unassembled WGS sequence"/>
</dbReference>
<sequence length="215" mass="23220">MSSQLNYSKSSLQDNDFDVTICSPRVFSSAYVHNTYIILGSVERFRILGTDVDVRFVAVKSKIGLACAEGSSDLSAVAPDDKPTDNVDSRKFDEIESVTFSNLNESPVVYKISSTTVIETINAQSGDSERPSPPPSGAAILPIGLEQTCLTVIDILRQFSFSSWKKPCPEPTGLLLYGLQGCGKTRCLSSLATPNCVLNTSTQDTLGAYVRFSIS</sequence>
<gene>
    <name evidence="1" type="ORF">DILT_LOCUS10614</name>
</gene>
<accession>A0A3P7LUV7</accession>
<protein>
    <submittedName>
        <fullName evidence="1">Uncharacterized protein</fullName>
    </submittedName>
</protein>
<proteinExistence type="predicted"/>
<name>A0A3P7LUV7_DIBLA</name>
<organism evidence="1 2">
    <name type="scientific">Dibothriocephalus latus</name>
    <name type="common">Fish tapeworm</name>
    <name type="synonym">Diphyllobothrium latum</name>
    <dbReference type="NCBI Taxonomy" id="60516"/>
    <lineage>
        <taxon>Eukaryota</taxon>
        <taxon>Metazoa</taxon>
        <taxon>Spiralia</taxon>
        <taxon>Lophotrochozoa</taxon>
        <taxon>Platyhelminthes</taxon>
        <taxon>Cestoda</taxon>
        <taxon>Eucestoda</taxon>
        <taxon>Diphyllobothriidea</taxon>
        <taxon>Diphyllobothriidae</taxon>
        <taxon>Dibothriocephalus</taxon>
    </lineage>
</organism>
<evidence type="ECO:0000313" key="2">
    <source>
        <dbReference type="Proteomes" id="UP000281553"/>
    </source>
</evidence>
<evidence type="ECO:0000313" key="1">
    <source>
        <dbReference type="EMBL" id="VDN14783.1"/>
    </source>
</evidence>